<keyword evidence="7" id="KW-0067">ATP-binding</keyword>
<dbReference type="Pfam" id="PF07568">
    <property type="entry name" value="HisKA_2"/>
    <property type="match status" value="1"/>
</dbReference>
<dbReference type="InterPro" id="IPR005467">
    <property type="entry name" value="His_kinase_dom"/>
</dbReference>
<evidence type="ECO:0000256" key="8">
    <source>
        <dbReference type="ARBA" id="ARBA00023026"/>
    </source>
</evidence>
<feature type="domain" description="Histidine kinase" evidence="10">
    <location>
        <begin position="447"/>
        <end position="639"/>
    </location>
</feature>
<evidence type="ECO:0000256" key="4">
    <source>
        <dbReference type="ARBA" id="ARBA00022679"/>
    </source>
</evidence>
<dbReference type="InterPro" id="IPR036890">
    <property type="entry name" value="HATPase_C_sf"/>
</dbReference>
<dbReference type="OrthoDB" id="9808408at2"/>
<keyword evidence="9" id="KW-0472">Membrane</keyword>
<reference evidence="13 14" key="1">
    <citation type="submission" date="2015-06" db="EMBL/GenBank/DDBJ databases">
        <title>A Comprehensive Approach to Explore the Metabolic and Phylogenetic Diversity of Bacterial Steroid Degradation in the Environment: Testosterone as an Example.</title>
        <authorList>
            <person name="Yang F.-C."/>
            <person name="Chen Y.-L."/>
            <person name="Yu C.-P."/>
            <person name="Tang S.-L."/>
            <person name="Wang P.-H."/>
            <person name="Ismail W."/>
            <person name="Wang C.-H."/>
            <person name="Yang C.-Y."/>
            <person name="Chiang Y.-R."/>
        </authorList>
    </citation>
    <scope>NUCLEOTIDE SEQUENCE [LARGE SCALE GENOMIC DNA]</scope>
    <source>
        <strain evidence="13 14">DSM 18526</strain>
    </source>
</reference>
<keyword evidence="5" id="KW-0547">Nucleotide-binding</keyword>
<dbReference type="Proteomes" id="UP000070250">
    <property type="component" value="Chromosome"/>
</dbReference>
<dbReference type="GO" id="GO:0005524">
    <property type="term" value="F:ATP binding"/>
    <property type="evidence" value="ECO:0007669"/>
    <property type="project" value="UniProtKB-KW"/>
</dbReference>
<evidence type="ECO:0000259" key="10">
    <source>
        <dbReference type="PROSITE" id="PS50109"/>
    </source>
</evidence>
<keyword evidence="3" id="KW-0597">Phosphoprotein</keyword>
<feature type="transmembrane region" description="Helical" evidence="9">
    <location>
        <begin position="103"/>
        <end position="123"/>
    </location>
</feature>
<feature type="transmembrane region" description="Helical" evidence="9">
    <location>
        <begin position="148"/>
        <end position="168"/>
    </location>
</feature>
<dbReference type="InterPro" id="IPR011495">
    <property type="entry name" value="Sig_transdc_His_kin_sub2_dim/P"/>
</dbReference>
<evidence type="ECO:0000256" key="5">
    <source>
        <dbReference type="ARBA" id="ARBA00022741"/>
    </source>
</evidence>
<keyword evidence="14" id="KW-1185">Reference proteome</keyword>
<evidence type="ECO:0000313" key="14">
    <source>
        <dbReference type="Proteomes" id="UP000070250"/>
    </source>
</evidence>
<feature type="transmembrane region" description="Helical" evidence="9">
    <location>
        <begin position="75"/>
        <end position="96"/>
    </location>
</feature>
<dbReference type="SMART" id="SM00091">
    <property type="entry name" value="PAS"/>
    <property type="match status" value="1"/>
</dbReference>
<dbReference type="NCBIfam" id="TIGR00229">
    <property type="entry name" value="sensory_box"/>
    <property type="match status" value="1"/>
</dbReference>
<evidence type="ECO:0000259" key="12">
    <source>
        <dbReference type="PROSITE" id="PS50113"/>
    </source>
</evidence>
<dbReference type="PROSITE" id="PS50113">
    <property type="entry name" value="PAC"/>
    <property type="match status" value="1"/>
</dbReference>
<dbReference type="InterPro" id="IPR035965">
    <property type="entry name" value="PAS-like_dom_sf"/>
</dbReference>
<dbReference type="Gene3D" id="3.30.450.20">
    <property type="entry name" value="PAS domain"/>
    <property type="match status" value="1"/>
</dbReference>
<dbReference type="PANTHER" id="PTHR41523:SF8">
    <property type="entry name" value="ETHYLENE RESPONSE SENSOR PROTEIN"/>
    <property type="match status" value="1"/>
</dbReference>
<evidence type="ECO:0000256" key="9">
    <source>
        <dbReference type="SAM" id="Phobius"/>
    </source>
</evidence>
<feature type="domain" description="PAC" evidence="12">
    <location>
        <begin position="386"/>
        <end position="436"/>
    </location>
</feature>
<evidence type="ECO:0000256" key="7">
    <source>
        <dbReference type="ARBA" id="ARBA00022840"/>
    </source>
</evidence>
<dbReference type="EMBL" id="CP011971">
    <property type="protein sequence ID" value="AMN47595.1"/>
    <property type="molecule type" value="Genomic_DNA"/>
</dbReference>
<dbReference type="CDD" id="cd00130">
    <property type="entry name" value="PAS"/>
    <property type="match status" value="1"/>
</dbReference>
<dbReference type="PATRIC" id="fig|465721.4.peg.2323"/>
<feature type="transmembrane region" description="Helical" evidence="9">
    <location>
        <begin position="177"/>
        <end position="197"/>
    </location>
</feature>
<dbReference type="EC" id="2.7.13.3" evidence="2"/>
<dbReference type="InterPro" id="IPR003594">
    <property type="entry name" value="HATPase_dom"/>
</dbReference>
<evidence type="ECO:0000256" key="1">
    <source>
        <dbReference type="ARBA" id="ARBA00000085"/>
    </source>
</evidence>
<keyword evidence="8" id="KW-0843">Virulence</keyword>
<evidence type="ECO:0000256" key="6">
    <source>
        <dbReference type="ARBA" id="ARBA00022777"/>
    </source>
</evidence>
<accession>A0A127FDA9</accession>
<comment type="catalytic activity">
    <reaction evidence="1">
        <text>ATP + protein L-histidine = ADP + protein N-phospho-L-histidine.</text>
        <dbReference type="EC" id="2.7.13.3"/>
    </reaction>
</comment>
<keyword evidence="6" id="KW-0418">Kinase</keyword>
<protein>
    <recommendedName>
        <fullName evidence="2">histidine kinase</fullName>
        <ecNumber evidence="2">2.7.13.3</ecNumber>
    </recommendedName>
</protein>
<sequence length="643" mass="68582">MSDKKAWLDDGIRRHMKCGQSRIVLNIGSKSGGSDWRRELLAGATAFMLIAGGGGVCLAWLVGDTALVKLRADGAPMKFNAALGFIALGLSAALLLKNKRCAALVCALFATAVGALTLAQDLIQIDLGIDQLFVNAFLIEPGATPGRMAPITAVLCTLSGIGFVTLGIRPSGSSSTFVGLLASIIAGLSATSLIGYATKTPIAYGWGASAGIAVHAAGGFVVAAVALGALSIRNEEKFFPRWLPWAALISGLACTASLGAVLFHEFSDVPTSRVPELTIAIGATMSVLMAAALHSRRALAGALEHSTSSEILMRSILEAAPDAMLIVDAAGCIVLANDMAERQFGYSRTELIGCNIERLIPEESPHRHAGYSETFAAGHGEAITRQGRELQAWRRDGSRFDVEIAFSPVMLPERNLVVAAVRDITLRRQTEQRLRESLEEKELLLKEIHHRVKNNLQVVASMLALQAAKTDEPAVQEPLEDCRQRVMSMALVHEKLYGATDLRRIDLSELAREITTLLISEGIGPRITTKFAVEPIVIDIERAVPASLIMNELISNALKHAFKGRSQGLLRVSVRHCEQGRACIEVADDGVGGVHTDSFLNARTLGMTIVRNLIRQLDAKLSVGAGPGTVVAISFPIAGMKSK</sequence>
<dbReference type="KEGG" id="sdf:ACG33_10895"/>
<dbReference type="PROSITE" id="PS50112">
    <property type="entry name" value="PAS"/>
    <property type="match status" value="1"/>
</dbReference>
<evidence type="ECO:0000256" key="3">
    <source>
        <dbReference type="ARBA" id="ARBA00022553"/>
    </source>
</evidence>
<dbReference type="Pfam" id="PF02518">
    <property type="entry name" value="HATPase_c"/>
    <property type="match status" value="1"/>
</dbReference>
<dbReference type="InterPro" id="IPR000014">
    <property type="entry name" value="PAS"/>
</dbReference>
<keyword evidence="9" id="KW-1133">Transmembrane helix</keyword>
<dbReference type="GO" id="GO:0004673">
    <property type="term" value="F:protein histidine kinase activity"/>
    <property type="evidence" value="ECO:0007669"/>
    <property type="project" value="UniProtKB-EC"/>
</dbReference>
<dbReference type="SMART" id="SM00387">
    <property type="entry name" value="HATPase_c"/>
    <property type="match status" value="1"/>
</dbReference>
<dbReference type="InterPro" id="IPR013767">
    <property type="entry name" value="PAS_fold"/>
</dbReference>
<proteinExistence type="predicted"/>
<keyword evidence="4" id="KW-0808">Transferase</keyword>
<dbReference type="SUPFAM" id="SSF55874">
    <property type="entry name" value="ATPase domain of HSP90 chaperone/DNA topoisomerase II/histidine kinase"/>
    <property type="match status" value="1"/>
</dbReference>
<evidence type="ECO:0000259" key="11">
    <source>
        <dbReference type="PROSITE" id="PS50112"/>
    </source>
</evidence>
<dbReference type="AlphaFoldDB" id="A0A127FDA9"/>
<keyword evidence="9" id="KW-0812">Transmembrane</keyword>
<dbReference type="STRING" id="465721.ACG33_10895"/>
<feature type="domain" description="PAS" evidence="11">
    <location>
        <begin position="309"/>
        <end position="363"/>
    </location>
</feature>
<dbReference type="Gene3D" id="3.30.565.10">
    <property type="entry name" value="Histidine kinase-like ATPase, C-terminal domain"/>
    <property type="match status" value="1"/>
</dbReference>
<feature type="transmembrane region" description="Helical" evidence="9">
    <location>
        <begin position="40"/>
        <end position="63"/>
    </location>
</feature>
<dbReference type="InterPro" id="IPR000700">
    <property type="entry name" value="PAS-assoc_C"/>
</dbReference>
<dbReference type="Pfam" id="PF00989">
    <property type="entry name" value="PAS"/>
    <property type="match status" value="1"/>
</dbReference>
<dbReference type="PANTHER" id="PTHR41523">
    <property type="entry name" value="TWO-COMPONENT SYSTEM SENSOR PROTEIN"/>
    <property type="match status" value="1"/>
</dbReference>
<evidence type="ECO:0000313" key="13">
    <source>
        <dbReference type="EMBL" id="AMN47595.1"/>
    </source>
</evidence>
<gene>
    <name evidence="13" type="ORF">ACG33_10895</name>
</gene>
<feature type="transmembrane region" description="Helical" evidence="9">
    <location>
        <begin position="242"/>
        <end position="262"/>
    </location>
</feature>
<name>A0A127FDA9_STEDE</name>
<feature type="transmembrane region" description="Helical" evidence="9">
    <location>
        <begin position="203"/>
        <end position="230"/>
    </location>
</feature>
<dbReference type="PROSITE" id="PS50109">
    <property type="entry name" value="HIS_KIN"/>
    <property type="match status" value="1"/>
</dbReference>
<dbReference type="SUPFAM" id="SSF55785">
    <property type="entry name" value="PYP-like sensor domain (PAS domain)"/>
    <property type="match status" value="1"/>
</dbReference>
<organism evidence="13 14">
    <name type="scientific">Steroidobacter denitrificans</name>
    <dbReference type="NCBI Taxonomy" id="465721"/>
    <lineage>
        <taxon>Bacteria</taxon>
        <taxon>Pseudomonadati</taxon>
        <taxon>Pseudomonadota</taxon>
        <taxon>Gammaproteobacteria</taxon>
        <taxon>Steroidobacterales</taxon>
        <taxon>Steroidobacteraceae</taxon>
        <taxon>Steroidobacter</taxon>
    </lineage>
</organism>
<evidence type="ECO:0000256" key="2">
    <source>
        <dbReference type="ARBA" id="ARBA00012438"/>
    </source>
</evidence>
<dbReference type="GO" id="GO:0006355">
    <property type="term" value="P:regulation of DNA-templated transcription"/>
    <property type="evidence" value="ECO:0007669"/>
    <property type="project" value="InterPro"/>
</dbReference>